<feature type="binding site" evidence="10">
    <location>
        <begin position="38"/>
        <end position="42"/>
    </location>
    <ligand>
        <name>4-amino-2-methyl-5-(diphosphooxymethyl)pyrimidine</name>
        <dbReference type="ChEBI" id="CHEBI:57841"/>
    </ligand>
</feature>
<evidence type="ECO:0000256" key="7">
    <source>
        <dbReference type="ARBA" id="ARBA00047334"/>
    </source>
</evidence>
<reference evidence="14 15" key="1">
    <citation type="submission" date="2018-12" db="EMBL/GenBank/DDBJ databases">
        <authorList>
            <consortium name="Pathogen Informatics"/>
        </authorList>
    </citation>
    <scope>NUCLEOTIDE SEQUENCE [LARGE SCALE GENOMIC DNA]</scope>
    <source>
        <strain evidence="14 15">NCTC12967</strain>
    </source>
</reference>
<feature type="domain" description="Thiamine phosphate synthase/TenI" evidence="13">
    <location>
        <begin position="7"/>
        <end position="197"/>
    </location>
</feature>
<keyword evidence="6 10" id="KW-0784">Thiamine biosynthesis</keyword>
<dbReference type="GO" id="GO:0009228">
    <property type="term" value="P:thiamine biosynthetic process"/>
    <property type="evidence" value="ECO:0007669"/>
    <property type="project" value="UniProtKB-KW"/>
</dbReference>
<dbReference type="NCBIfam" id="TIGR00693">
    <property type="entry name" value="thiE"/>
    <property type="match status" value="1"/>
</dbReference>
<feature type="binding site" evidence="10">
    <location>
        <position position="76"/>
    </location>
    <ligand>
        <name>4-amino-2-methyl-5-(diphosphooxymethyl)pyrimidine</name>
        <dbReference type="ChEBI" id="CHEBI:57841"/>
    </ligand>
</feature>
<dbReference type="InterPro" id="IPR036206">
    <property type="entry name" value="ThiamineP_synth_sf"/>
</dbReference>
<dbReference type="GO" id="GO:0004789">
    <property type="term" value="F:thiamine-phosphate diphosphorylase activity"/>
    <property type="evidence" value="ECO:0007669"/>
    <property type="project" value="UniProtKB-UniRule"/>
</dbReference>
<dbReference type="GO" id="GO:0009229">
    <property type="term" value="P:thiamine diphosphate biosynthetic process"/>
    <property type="evidence" value="ECO:0007669"/>
    <property type="project" value="UniProtKB-UniRule"/>
</dbReference>
<dbReference type="Gene3D" id="3.20.20.70">
    <property type="entry name" value="Aldolase class I"/>
    <property type="match status" value="1"/>
</dbReference>
<evidence type="ECO:0000256" key="8">
    <source>
        <dbReference type="ARBA" id="ARBA00047851"/>
    </source>
</evidence>
<comment type="cofactor">
    <cofactor evidence="10">
        <name>Mg(2+)</name>
        <dbReference type="ChEBI" id="CHEBI:18420"/>
    </cofactor>
    <text evidence="10">Binds 1 Mg(2+) ion per subunit.</text>
</comment>
<organism evidence="14 15">
    <name type="scientific">Arachnia propionica</name>
    <dbReference type="NCBI Taxonomy" id="1750"/>
    <lineage>
        <taxon>Bacteria</taxon>
        <taxon>Bacillati</taxon>
        <taxon>Actinomycetota</taxon>
        <taxon>Actinomycetes</taxon>
        <taxon>Propionibacteriales</taxon>
        <taxon>Propionibacteriaceae</taxon>
        <taxon>Arachnia</taxon>
    </lineage>
</organism>
<evidence type="ECO:0000256" key="1">
    <source>
        <dbReference type="ARBA" id="ARBA00003814"/>
    </source>
</evidence>
<dbReference type="GO" id="GO:0005737">
    <property type="term" value="C:cytoplasm"/>
    <property type="evidence" value="ECO:0007669"/>
    <property type="project" value="TreeGrafter"/>
</dbReference>
<feature type="binding site" evidence="10">
    <location>
        <position position="144"/>
    </location>
    <ligand>
        <name>4-amino-2-methyl-5-(diphosphooxymethyl)pyrimidine</name>
        <dbReference type="ChEBI" id="CHEBI:57841"/>
    </ligand>
</feature>
<gene>
    <name evidence="10 14" type="primary">thiE</name>
    <name evidence="14" type="ORF">NCTC12967_00827</name>
</gene>
<evidence type="ECO:0000256" key="2">
    <source>
        <dbReference type="ARBA" id="ARBA00005165"/>
    </source>
</evidence>
<feature type="binding site" evidence="10">
    <location>
        <begin position="141"/>
        <end position="143"/>
    </location>
    <ligand>
        <name>2-[(2R,5Z)-2-carboxy-4-methylthiazol-5(2H)-ylidene]ethyl phosphate</name>
        <dbReference type="ChEBI" id="CHEBI:62899"/>
    </ligand>
</feature>
<evidence type="ECO:0000256" key="10">
    <source>
        <dbReference type="HAMAP-Rule" id="MF_00097"/>
    </source>
</evidence>
<dbReference type="GO" id="GO:0000287">
    <property type="term" value="F:magnesium ion binding"/>
    <property type="evidence" value="ECO:0007669"/>
    <property type="project" value="UniProtKB-UniRule"/>
</dbReference>
<evidence type="ECO:0000259" key="13">
    <source>
        <dbReference type="Pfam" id="PF02581"/>
    </source>
</evidence>
<protein>
    <recommendedName>
        <fullName evidence="10">Thiamine-phosphate synthase</fullName>
        <shortName evidence="10">TP synthase</shortName>
        <shortName evidence="10">TPS</shortName>
        <ecNumber evidence="10">2.5.1.3</ecNumber>
    </recommendedName>
    <alternativeName>
        <fullName evidence="10">Thiamine-phosphate pyrophosphorylase</fullName>
        <shortName evidence="10">TMP pyrophosphorylase</shortName>
        <shortName evidence="10">TMP-PPase</shortName>
    </alternativeName>
</protein>
<dbReference type="EC" id="2.5.1.3" evidence="10"/>
<dbReference type="InterPro" id="IPR013785">
    <property type="entry name" value="Aldolase_TIM"/>
</dbReference>
<dbReference type="EMBL" id="LR134406">
    <property type="protein sequence ID" value="VEH69555.1"/>
    <property type="molecule type" value="Genomic_DNA"/>
</dbReference>
<sequence>MRIDWRLYYVTDPDLSGGRGRVAHTVEQAVLGGATVVQFRDKNADDNTFRKGVLACQEAIESAVAKGAAGAELFVNDRLGIAVELGTHLHIGQSDGDPAVVREALGPDRLLGVSVSSRAELDAIAAIGCADVVGLSPVWSTSTKTDTAPALGLEGVRELLAARPAGLPAVAIGGINATNAAEVIATGVDGICVVSAIAAATRPREAAARLKELWEKP</sequence>
<dbReference type="HAMAP" id="MF_00097">
    <property type="entry name" value="TMP_synthase"/>
    <property type="match status" value="1"/>
</dbReference>
<name>A0A448MWM3_9ACTN</name>
<evidence type="ECO:0000256" key="12">
    <source>
        <dbReference type="RuleBase" id="RU004253"/>
    </source>
</evidence>
<proteinExistence type="inferred from homology"/>
<dbReference type="GeneID" id="64406308"/>
<feature type="binding site" evidence="10">
    <location>
        <position position="77"/>
    </location>
    <ligand>
        <name>Mg(2+)</name>
        <dbReference type="ChEBI" id="CHEBI:18420"/>
    </ligand>
</feature>
<evidence type="ECO:0000256" key="3">
    <source>
        <dbReference type="ARBA" id="ARBA00022679"/>
    </source>
</evidence>
<dbReference type="PANTHER" id="PTHR20857">
    <property type="entry name" value="THIAMINE-PHOSPHATE PYROPHOSPHORYLASE"/>
    <property type="match status" value="1"/>
</dbReference>
<feature type="binding site" evidence="10">
    <location>
        <begin position="194"/>
        <end position="195"/>
    </location>
    <ligand>
        <name>2-[(2R,5Z)-2-carboxy-4-methylthiazol-5(2H)-ylidene]ethyl phosphate</name>
        <dbReference type="ChEBI" id="CHEBI:62899"/>
    </ligand>
</feature>
<evidence type="ECO:0000256" key="4">
    <source>
        <dbReference type="ARBA" id="ARBA00022723"/>
    </source>
</evidence>
<comment type="catalytic activity">
    <reaction evidence="7 10 11">
        <text>4-methyl-5-(2-phosphooxyethyl)-thiazole + 4-amino-2-methyl-5-(diphosphooxymethyl)pyrimidine + H(+) = thiamine phosphate + diphosphate</text>
        <dbReference type="Rhea" id="RHEA:22328"/>
        <dbReference type="ChEBI" id="CHEBI:15378"/>
        <dbReference type="ChEBI" id="CHEBI:33019"/>
        <dbReference type="ChEBI" id="CHEBI:37575"/>
        <dbReference type="ChEBI" id="CHEBI:57841"/>
        <dbReference type="ChEBI" id="CHEBI:58296"/>
        <dbReference type="EC" id="2.5.1.3"/>
    </reaction>
</comment>
<dbReference type="AlphaFoldDB" id="A0A448MWM3"/>
<keyword evidence="5 10" id="KW-0460">Magnesium</keyword>
<dbReference type="InterPro" id="IPR034291">
    <property type="entry name" value="TMP_synthase"/>
</dbReference>
<comment type="catalytic activity">
    <reaction evidence="9 10 11">
        <text>2-[(2R,5Z)-2-carboxy-4-methylthiazol-5(2H)-ylidene]ethyl phosphate + 4-amino-2-methyl-5-(diphosphooxymethyl)pyrimidine + 2 H(+) = thiamine phosphate + CO2 + diphosphate</text>
        <dbReference type="Rhea" id="RHEA:47844"/>
        <dbReference type="ChEBI" id="CHEBI:15378"/>
        <dbReference type="ChEBI" id="CHEBI:16526"/>
        <dbReference type="ChEBI" id="CHEBI:33019"/>
        <dbReference type="ChEBI" id="CHEBI:37575"/>
        <dbReference type="ChEBI" id="CHEBI:57841"/>
        <dbReference type="ChEBI" id="CHEBI:62899"/>
        <dbReference type="EC" id="2.5.1.3"/>
    </reaction>
</comment>
<dbReference type="RefSeq" id="WP_061787807.1">
    <property type="nucleotide sequence ID" value="NZ_LR134406.1"/>
</dbReference>
<dbReference type="InterPro" id="IPR022998">
    <property type="entry name" value="ThiamineP_synth_TenI"/>
</dbReference>
<dbReference type="Proteomes" id="UP000273044">
    <property type="component" value="Chromosome"/>
</dbReference>
<feature type="binding site" evidence="10">
    <location>
        <position position="114"/>
    </location>
    <ligand>
        <name>4-amino-2-methyl-5-(diphosphooxymethyl)pyrimidine</name>
        <dbReference type="ChEBI" id="CHEBI:57841"/>
    </ligand>
</feature>
<dbReference type="CDD" id="cd00564">
    <property type="entry name" value="TMP_TenI"/>
    <property type="match status" value="1"/>
</dbReference>
<evidence type="ECO:0000313" key="14">
    <source>
        <dbReference type="EMBL" id="VEH69555.1"/>
    </source>
</evidence>
<dbReference type="UniPathway" id="UPA00060">
    <property type="reaction ID" value="UER00141"/>
</dbReference>
<keyword evidence="15" id="KW-1185">Reference proteome</keyword>
<evidence type="ECO:0000256" key="5">
    <source>
        <dbReference type="ARBA" id="ARBA00022842"/>
    </source>
</evidence>
<comment type="pathway">
    <text evidence="2 10 12">Cofactor biosynthesis; thiamine diphosphate biosynthesis; thiamine phosphate from 4-amino-2-methyl-5-diphosphomethylpyrimidine and 4-methyl-5-(2-phosphoethyl)-thiazole: step 1/1.</text>
</comment>
<evidence type="ECO:0000313" key="15">
    <source>
        <dbReference type="Proteomes" id="UP000273044"/>
    </source>
</evidence>
<evidence type="ECO:0000256" key="6">
    <source>
        <dbReference type="ARBA" id="ARBA00022977"/>
    </source>
</evidence>
<comment type="similarity">
    <text evidence="10 11">Belongs to the thiamine-phosphate synthase family.</text>
</comment>
<accession>A0A448MWM3</accession>
<feature type="binding site" evidence="10">
    <location>
        <position position="95"/>
    </location>
    <ligand>
        <name>Mg(2+)</name>
        <dbReference type="ChEBI" id="CHEBI:18420"/>
    </ligand>
</feature>
<evidence type="ECO:0000256" key="11">
    <source>
        <dbReference type="RuleBase" id="RU003826"/>
    </source>
</evidence>
<dbReference type="SUPFAM" id="SSF51391">
    <property type="entry name" value="Thiamin phosphate synthase"/>
    <property type="match status" value="1"/>
</dbReference>
<keyword evidence="4 10" id="KW-0479">Metal-binding</keyword>
<dbReference type="Pfam" id="PF02581">
    <property type="entry name" value="TMP-TENI"/>
    <property type="match status" value="1"/>
</dbReference>
<feature type="binding site" evidence="10">
    <location>
        <position position="174"/>
    </location>
    <ligand>
        <name>2-[(2R,5Z)-2-carboxy-4-methylthiazol-5(2H)-ylidene]ethyl phosphate</name>
        <dbReference type="ChEBI" id="CHEBI:62899"/>
    </ligand>
</feature>
<keyword evidence="3 10" id="KW-0808">Transferase</keyword>
<evidence type="ECO:0000256" key="9">
    <source>
        <dbReference type="ARBA" id="ARBA00047883"/>
    </source>
</evidence>
<dbReference type="PANTHER" id="PTHR20857:SF15">
    <property type="entry name" value="THIAMINE-PHOSPHATE SYNTHASE"/>
    <property type="match status" value="1"/>
</dbReference>
<comment type="catalytic activity">
    <reaction evidence="8 10 11">
        <text>2-(2-carboxy-4-methylthiazol-5-yl)ethyl phosphate + 4-amino-2-methyl-5-(diphosphooxymethyl)pyrimidine + 2 H(+) = thiamine phosphate + CO2 + diphosphate</text>
        <dbReference type="Rhea" id="RHEA:47848"/>
        <dbReference type="ChEBI" id="CHEBI:15378"/>
        <dbReference type="ChEBI" id="CHEBI:16526"/>
        <dbReference type="ChEBI" id="CHEBI:33019"/>
        <dbReference type="ChEBI" id="CHEBI:37575"/>
        <dbReference type="ChEBI" id="CHEBI:57841"/>
        <dbReference type="ChEBI" id="CHEBI:62890"/>
        <dbReference type="EC" id="2.5.1.3"/>
    </reaction>
</comment>
<comment type="function">
    <text evidence="1 10">Condenses 4-methyl-5-(beta-hydroxyethyl)thiazole monophosphate (THZ-P) and 2-methyl-4-amino-5-hydroxymethyl pyrimidine pyrophosphate (HMP-PP) to form thiamine monophosphate (TMP).</text>
</comment>